<evidence type="ECO:0000313" key="2">
    <source>
        <dbReference type="Proteomes" id="UP000708208"/>
    </source>
</evidence>
<dbReference type="EMBL" id="CAJVCH010028091">
    <property type="protein sequence ID" value="CAG7703516.1"/>
    <property type="molecule type" value="Genomic_DNA"/>
</dbReference>
<accession>A0A8J2JIU3</accession>
<gene>
    <name evidence="1" type="ORF">AFUS01_LOCUS4501</name>
</gene>
<comment type="caution">
    <text evidence="1">The sequence shown here is derived from an EMBL/GenBank/DDBJ whole genome shotgun (WGS) entry which is preliminary data.</text>
</comment>
<organism evidence="1 2">
    <name type="scientific">Allacma fusca</name>
    <dbReference type="NCBI Taxonomy" id="39272"/>
    <lineage>
        <taxon>Eukaryota</taxon>
        <taxon>Metazoa</taxon>
        <taxon>Ecdysozoa</taxon>
        <taxon>Arthropoda</taxon>
        <taxon>Hexapoda</taxon>
        <taxon>Collembola</taxon>
        <taxon>Symphypleona</taxon>
        <taxon>Sminthuridae</taxon>
        <taxon>Allacma</taxon>
    </lineage>
</organism>
<proteinExistence type="predicted"/>
<dbReference type="AlphaFoldDB" id="A0A8J2JIU3"/>
<evidence type="ECO:0000313" key="1">
    <source>
        <dbReference type="EMBL" id="CAG7703516.1"/>
    </source>
</evidence>
<name>A0A8J2JIU3_9HEXA</name>
<protein>
    <submittedName>
        <fullName evidence="1">Uncharacterized protein</fullName>
    </submittedName>
</protein>
<keyword evidence="2" id="KW-1185">Reference proteome</keyword>
<dbReference type="Proteomes" id="UP000708208">
    <property type="component" value="Unassembled WGS sequence"/>
</dbReference>
<feature type="non-terminal residue" evidence="1">
    <location>
        <position position="1"/>
    </location>
</feature>
<sequence length="45" mass="4937">GDDNLGHYLGTDQNISSTSSELITLPSLYAVITVRQTRTTLSIRE</sequence>
<reference evidence="1" key="1">
    <citation type="submission" date="2021-06" db="EMBL/GenBank/DDBJ databases">
        <authorList>
            <person name="Hodson N. C."/>
            <person name="Mongue J. A."/>
            <person name="Jaron S. K."/>
        </authorList>
    </citation>
    <scope>NUCLEOTIDE SEQUENCE</scope>
</reference>